<reference evidence="2" key="1">
    <citation type="submission" date="2023-03" db="EMBL/GenBank/DDBJ databases">
        <title>Massive genome expansion in bonnet fungi (Mycena s.s.) driven by repeated elements and novel gene families across ecological guilds.</title>
        <authorList>
            <consortium name="Lawrence Berkeley National Laboratory"/>
            <person name="Harder C.B."/>
            <person name="Miyauchi S."/>
            <person name="Viragh M."/>
            <person name="Kuo A."/>
            <person name="Thoen E."/>
            <person name="Andreopoulos B."/>
            <person name="Lu D."/>
            <person name="Skrede I."/>
            <person name="Drula E."/>
            <person name="Henrissat B."/>
            <person name="Morin E."/>
            <person name="Kohler A."/>
            <person name="Barry K."/>
            <person name="LaButti K."/>
            <person name="Morin E."/>
            <person name="Salamov A."/>
            <person name="Lipzen A."/>
            <person name="Mereny Z."/>
            <person name="Hegedus B."/>
            <person name="Baldrian P."/>
            <person name="Stursova M."/>
            <person name="Weitz H."/>
            <person name="Taylor A."/>
            <person name="Grigoriev I.V."/>
            <person name="Nagy L.G."/>
            <person name="Martin F."/>
            <person name="Kauserud H."/>
        </authorList>
    </citation>
    <scope>NUCLEOTIDE SEQUENCE</scope>
    <source>
        <strain evidence="2">9284</strain>
    </source>
</reference>
<organism evidence="2 3">
    <name type="scientific">Roridomyces roridus</name>
    <dbReference type="NCBI Taxonomy" id="1738132"/>
    <lineage>
        <taxon>Eukaryota</taxon>
        <taxon>Fungi</taxon>
        <taxon>Dikarya</taxon>
        <taxon>Basidiomycota</taxon>
        <taxon>Agaricomycotina</taxon>
        <taxon>Agaricomycetes</taxon>
        <taxon>Agaricomycetidae</taxon>
        <taxon>Agaricales</taxon>
        <taxon>Marasmiineae</taxon>
        <taxon>Mycenaceae</taxon>
        <taxon>Roridomyces</taxon>
    </lineage>
</organism>
<proteinExistence type="predicted"/>
<protein>
    <submittedName>
        <fullName evidence="2">Uncharacterized protein</fullName>
    </submittedName>
</protein>
<feature type="compositionally biased region" description="Low complexity" evidence="1">
    <location>
        <begin position="120"/>
        <end position="138"/>
    </location>
</feature>
<feature type="compositionally biased region" description="Polar residues" evidence="1">
    <location>
        <begin position="155"/>
        <end position="166"/>
    </location>
</feature>
<feature type="region of interest" description="Disordered" evidence="1">
    <location>
        <begin position="120"/>
        <end position="180"/>
    </location>
</feature>
<accession>A0AAD7FAR4</accession>
<evidence type="ECO:0000313" key="2">
    <source>
        <dbReference type="EMBL" id="KAJ7612673.1"/>
    </source>
</evidence>
<feature type="region of interest" description="Disordered" evidence="1">
    <location>
        <begin position="205"/>
        <end position="244"/>
    </location>
</feature>
<dbReference type="EMBL" id="JARKIF010000030">
    <property type="protein sequence ID" value="KAJ7612673.1"/>
    <property type="molecule type" value="Genomic_DNA"/>
</dbReference>
<comment type="caution">
    <text evidence="2">The sequence shown here is derived from an EMBL/GenBank/DDBJ whole genome shotgun (WGS) entry which is preliminary data.</text>
</comment>
<evidence type="ECO:0000313" key="3">
    <source>
        <dbReference type="Proteomes" id="UP001221142"/>
    </source>
</evidence>
<name>A0AAD7FAR4_9AGAR</name>
<dbReference type="AlphaFoldDB" id="A0AAD7FAR4"/>
<feature type="compositionally biased region" description="Basic residues" evidence="1">
    <location>
        <begin position="205"/>
        <end position="216"/>
    </location>
</feature>
<dbReference type="Proteomes" id="UP001221142">
    <property type="component" value="Unassembled WGS sequence"/>
</dbReference>
<sequence length="315" mass="34100">MESPSSSLLHGSPLSLFEFVDLVSVTLDTPVLPSDAPELASTSKGTMRRALRKLKSRASAVVLRGPFATTPAIAATPRSKSPAEYRIPELRLSVNNSLADGFMPYLPLVAQYERGYSSSIGTPSASSCSSASTSSTDSDYPRTPPSTIFDRRWSAPSSPKSENPTFERQPGPVPTSLPFPQLAASTPDVEVCHTTTTSMPQVRIRRHASSAPRRPHTAAVRTTSMSARAARGQPTNPNLPRRDDSPDWSALLAAFPPPPTYMPPVPTEVRSRASSLQLAASTRTRHRRDFTLDLDLDLDFLLDVDLDLGESDECV</sequence>
<evidence type="ECO:0000256" key="1">
    <source>
        <dbReference type="SAM" id="MobiDB-lite"/>
    </source>
</evidence>
<gene>
    <name evidence="2" type="ORF">FB45DRAFT_939536</name>
</gene>
<keyword evidence="3" id="KW-1185">Reference proteome</keyword>